<name>A0ABC8UFB7_9AQUA</name>
<evidence type="ECO:0000313" key="2">
    <source>
        <dbReference type="Proteomes" id="UP001642360"/>
    </source>
</evidence>
<evidence type="ECO:0000313" key="1">
    <source>
        <dbReference type="EMBL" id="CAK9179689.1"/>
    </source>
</evidence>
<comment type="caution">
    <text evidence="1">The sequence shown here is derived from an EMBL/GenBank/DDBJ whole genome shotgun (WGS) entry which is preliminary data.</text>
</comment>
<proteinExistence type="predicted"/>
<sequence>MSMAVREASYVAWKCSQQTALTKEKIFLDIFVTCYEVSEVVHQPRRQQSLLIIKGVKYLFEAFELRC</sequence>
<keyword evidence="2" id="KW-1185">Reference proteome</keyword>
<accession>A0ABC8UFB7</accession>
<dbReference type="EMBL" id="CAUOFW020007580">
    <property type="protein sequence ID" value="CAK9179689.1"/>
    <property type="molecule type" value="Genomic_DNA"/>
</dbReference>
<dbReference type="AlphaFoldDB" id="A0ABC8UFB7"/>
<gene>
    <name evidence="1" type="ORF">ILEXP_LOCUS49642</name>
</gene>
<protein>
    <submittedName>
        <fullName evidence="1">Uncharacterized protein</fullName>
    </submittedName>
</protein>
<reference evidence="1 2" key="1">
    <citation type="submission" date="2024-02" db="EMBL/GenBank/DDBJ databases">
        <authorList>
            <person name="Vignale AGUSTIN F."/>
            <person name="Sosa J E."/>
            <person name="Modenutti C."/>
        </authorList>
    </citation>
    <scope>NUCLEOTIDE SEQUENCE [LARGE SCALE GENOMIC DNA]</scope>
</reference>
<organism evidence="1 2">
    <name type="scientific">Ilex paraguariensis</name>
    <name type="common">yerba mate</name>
    <dbReference type="NCBI Taxonomy" id="185542"/>
    <lineage>
        <taxon>Eukaryota</taxon>
        <taxon>Viridiplantae</taxon>
        <taxon>Streptophyta</taxon>
        <taxon>Embryophyta</taxon>
        <taxon>Tracheophyta</taxon>
        <taxon>Spermatophyta</taxon>
        <taxon>Magnoliopsida</taxon>
        <taxon>eudicotyledons</taxon>
        <taxon>Gunneridae</taxon>
        <taxon>Pentapetalae</taxon>
        <taxon>asterids</taxon>
        <taxon>campanulids</taxon>
        <taxon>Aquifoliales</taxon>
        <taxon>Aquifoliaceae</taxon>
        <taxon>Ilex</taxon>
    </lineage>
</organism>
<dbReference type="Proteomes" id="UP001642360">
    <property type="component" value="Unassembled WGS sequence"/>
</dbReference>